<gene>
    <name evidence="1" type="ORF">F7D31_15490</name>
</gene>
<accession>A0AA90VN54</accession>
<protein>
    <submittedName>
        <fullName evidence="1">Uncharacterized protein</fullName>
    </submittedName>
</protein>
<sequence>MVATVYTPNGIVVATASYDSFHEHLDTEDGIQISPINIEGLTHTYLFYNKYSLTFNGLNSYTIEFEILDKFEELSKRWDKTPPIVEFMPYLKKLLVDNRFQIIGIVAGYDQDVNERTTPFVYQILGENIRRINLDDEGHLNYNCVYLEREPVVGKLLQQTKIKNGDIWEHSSDVKLRCDLYSLKKSLDICRFMIRTNHYVENINSIPYDYPLKADITIITKDKIETKLMEI</sequence>
<organism evidence="1 2">
    <name type="scientific">Segatella copri</name>
    <dbReference type="NCBI Taxonomy" id="165179"/>
    <lineage>
        <taxon>Bacteria</taxon>
        <taxon>Pseudomonadati</taxon>
        <taxon>Bacteroidota</taxon>
        <taxon>Bacteroidia</taxon>
        <taxon>Bacteroidales</taxon>
        <taxon>Prevotellaceae</taxon>
        <taxon>Segatella</taxon>
    </lineage>
</organism>
<reference evidence="2" key="1">
    <citation type="submission" date="2019-09" db="EMBL/GenBank/DDBJ databases">
        <title>Distinct polysaccharide growth profiles of human intestinal Prevotella copri isolates.</title>
        <authorList>
            <person name="Fehlner-Peach H."/>
            <person name="Magnabosco C."/>
            <person name="Raghavan V."/>
            <person name="Scher J.U."/>
            <person name="Tett A."/>
            <person name="Cox L.M."/>
            <person name="Gottsegen C."/>
            <person name="Watters A."/>
            <person name="Wiltshire- Gordon J.D."/>
            <person name="Segata N."/>
            <person name="Bonneau R."/>
            <person name="Littman D.R."/>
        </authorList>
    </citation>
    <scope>NUCLEOTIDE SEQUENCE [LARGE SCALE GENOMIC DNA]</scope>
    <source>
        <strain evidence="2">iAU3127</strain>
    </source>
</reference>
<comment type="caution">
    <text evidence="1">The sequence shown here is derived from an EMBL/GenBank/DDBJ whole genome shotgun (WGS) entry which is preliminary data.</text>
</comment>
<proteinExistence type="predicted"/>
<evidence type="ECO:0000313" key="1">
    <source>
        <dbReference type="EMBL" id="MQO94028.1"/>
    </source>
</evidence>
<evidence type="ECO:0000313" key="2">
    <source>
        <dbReference type="Proteomes" id="UP000421283"/>
    </source>
</evidence>
<name>A0AA90VN54_9BACT</name>
<dbReference type="AlphaFoldDB" id="A0AA90VN54"/>
<dbReference type="Proteomes" id="UP000421283">
    <property type="component" value="Unassembled WGS sequence"/>
</dbReference>
<dbReference type="RefSeq" id="WP_022121762.1">
    <property type="nucleotide sequence ID" value="NZ_CP152352.1"/>
</dbReference>
<dbReference type="EMBL" id="VZAP01000194">
    <property type="protein sequence ID" value="MQO94028.1"/>
    <property type="molecule type" value="Genomic_DNA"/>
</dbReference>